<feature type="compositionally biased region" description="Basic and acidic residues" evidence="2">
    <location>
        <begin position="160"/>
        <end position="169"/>
    </location>
</feature>
<feature type="compositionally biased region" description="Basic and acidic residues" evidence="2">
    <location>
        <begin position="347"/>
        <end position="362"/>
    </location>
</feature>
<name>A0A9P1DD07_9DINO</name>
<feature type="region of interest" description="Disordered" evidence="2">
    <location>
        <begin position="143"/>
        <end position="169"/>
    </location>
</feature>
<keyword evidence="1" id="KW-0175">Coiled coil</keyword>
<keyword evidence="5" id="KW-1185">Reference proteome</keyword>
<dbReference type="Proteomes" id="UP001152797">
    <property type="component" value="Unassembled WGS sequence"/>
</dbReference>
<dbReference type="EMBL" id="CAMXCT020004035">
    <property type="protein sequence ID" value="CAL1160771.1"/>
    <property type="molecule type" value="Genomic_DNA"/>
</dbReference>
<sequence>MAPKRELKPTPSDDSDVQFVPNRASRSFQAPAFNLASMMSSGGPPASTTRTPTMPSGIARTGTSARSAASTTRADLMPEPVHSSDDSSQKAAPFQYLIEGDSYASYRSQTFEIHDSVYPPESYYPDNQLGLLESPPKMDYVADTQMDADSDALPQDDSNPELHRGFAHEDLSPVLEECAMDDCEEMETLFLAEKGSPIPEDAYASAAYDATPEVPDHGVTEPSVAASPPSPVESLEVEDSPKPVDPTQGLESPQETPAVVSPERVEKKKCESGGSAHKRKAPKAKAKTQSKAKAKAKAKGQGKGKAKKAPGGPAKPKGNMKKKDEIERKLHSVYSCAHSHASKVAKMSKEDAKKMAHDARRERPSRYHILVVVTMLEDLKAEVVAEGTTEETNYKKFSDFCSSTQKAKEDAVKLGEDKSEEHTAGITQKTSSYEETLAEIEERKTKGETLSSEKEASVAQCKDDQESFESSEADLAAAVVGLESAVSKSESLVQLGHLQKSLDLAEALGFLQSQKKAQTLSLLQAAPWLEEAGAEYNKKDYAFQSAGVVSTLQDLLKEFREERSKGQEEWKKTKQACSDFETSRSKEISDNSAAISAAETTAATLKGDVADVKQLLLETQNSLKDDRAYLAELKTSCSSRDSDFQQRSKMRSDETKAIEQAIQVMKEKAMTDEAASFLQTESHESHERQHFEATARRAASGTSASTALRGAAAAALQRRAAELQSRRLAGLALRMQREPDSVAVNPLQAVKDMVQGLVNQLLEEAAKQATQKGFCDSAMGKATMERERRLREAKKLSAKLGSLHSQRSELLEENELLKDEVANLEKDLLAATDLRTDESKENLKEIKEAKQGFEATKEAIETLVAFYKSAARKAANHDKAAAVLVQTTEEPEAGFEGSYGGKQTAAKGVISMLEVVRDDFEKSASTTKDSEDKAADEFSKLKLQSKTDIAGKTTQKKLNEEELENAENELKSGKTQLQTTMDLLDGALRTLEDLKPQCVDSTMSYEERKAKREEELEALKTAMCTLDKEGVEPMCKK</sequence>
<reference evidence="3" key="1">
    <citation type="submission" date="2022-10" db="EMBL/GenBank/DDBJ databases">
        <authorList>
            <person name="Chen Y."/>
            <person name="Dougan E. K."/>
            <person name="Chan C."/>
            <person name="Rhodes N."/>
            <person name="Thang M."/>
        </authorList>
    </citation>
    <scope>NUCLEOTIDE SEQUENCE</scope>
</reference>
<dbReference type="EMBL" id="CAMXCT010004035">
    <property type="protein sequence ID" value="CAI4007396.1"/>
    <property type="molecule type" value="Genomic_DNA"/>
</dbReference>
<dbReference type="AlphaFoldDB" id="A0A9P1DD07"/>
<proteinExistence type="predicted"/>
<gene>
    <name evidence="3" type="ORF">C1SCF055_LOCUS32956</name>
</gene>
<feature type="compositionally biased region" description="Basic and acidic residues" evidence="2">
    <location>
        <begin position="321"/>
        <end position="330"/>
    </location>
</feature>
<feature type="region of interest" description="Disordered" evidence="2">
    <location>
        <begin position="202"/>
        <end position="362"/>
    </location>
</feature>
<protein>
    <submittedName>
        <fullName evidence="3">Uncharacterized protein</fullName>
    </submittedName>
</protein>
<evidence type="ECO:0000256" key="2">
    <source>
        <dbReference type="SAM" id="MobiDB-lite"/>
    </source>
</evidence>
<accession>A0A9P1DD07</accession>
<feature type="region of interest" description="Disordered" evidence="2">
    <location>
        <begin position="443"/>
        <end position="463"/>
    </location>
</feature>
<feature type="coiled-coil region" evidence="1">
    <location>
        <begin position="949"/>
        <end position="1022"/>
    </location>
</feature>
<comment type="caution">
    <text evidence="3">The sequence shown here is derived from an EMBL/GenBank/DDBJ whole genome shotgun (WGS) entry which is preliminary data.</text>
</comment>
<evidence type="ECO:0000313" key="4">
    <source>
        <dbReference type="EMBL" id="CAL1160771.1"/>
    </source>
</evidence>
<reference evidence="4" key="2">
    <citation type="submission" date="2024-04" db="EMBL/GenBank/DDBJ databases">
        <authorList>
            <person name="Chen Y."/>
            <person name="Shah S."/>
            <person name="Dougan E. K."/>
            <person name="Thang M."/>
            <person name="Chan C."/>
        </authorList>
    </citation>
    <scope>NUCLEOTIDE SEQUENCE [LARGE SCALE GENOMIC DNA]</scope>
</reference>
<feature type="compositionally biased region" description="Low complexity" evidence="2">
    <location>
        <begin position="59"/>
        <end position="74"/>
    </location>
</feature>
<feature type="compositionally biased region" description="Basic residues" evidence="2">
    <location>
        <begin position="276"/>
        <end position="308"/>
    </location>
</feature>
<dbReference type="EMBL" id="CAMXCT030004035">
    <property type="protein sequence ID" value="CAL4794708.1"/>
    <property type="molecule type" value="Genomic_DNA"/>
</dbReference>
<organism evidence="3">
    <name type="scientific">Cladocopium goreaui</name>
    <dbReference type="NCBI Taxonomy" id="2562237"/>
    <lineage>
        <taxon>Eukaryota</taxon>
        <taxon>Sar</taxon>
        <taxon>Alveolata</taxon>
        <taxon>Dinophyceae</taxon>
        <taxon>Suessiales</taxon>
        <taxon>Symbiodiniaceae</taxon>
        <taxon>Cladocopium</taxon>
    </lineage>
</organism>
<evidence type="ECO:0000313" key="5">
    <source>
        <dbReference type="Proteomes" id="UP001152797"/>
    </source>
</evidence>
<dbReference type="OrthoDB" id="442085at2759"/>
<evidence type="ECO:0000313" key="3">
    <source>
        <dbReference type="EMBL" id="CAI4007396.1"/>
    </source>
</evidence>
<feature type="region of interest" description="Disordered" evidence="2">
    <location>
        <begin position="1"/>
        <end position="24"/>
    </location>
</feature>
<feature type="region of interest" description="Disordered" evidence="2">
    <location>
        <begin position="36"/>
        <end position="90"/>
    </location>
</feature>
<feature type="coiled-coil region" evidence="1">
    <location>
        <begin position="800"/>
        <end position="834"/>
    </location>
</feature>
<evidence type="ECO:0000256" key="1">
    <source>
        <dbReference type="SAM" id="Coils"/>
    </source>
</evidence>